<evidence type="ECO:0000313" key="2">
    <source>
        <dbReference type="Proteomes" id="UP001164539"/>
    </source>
</evidence>
<dbReference type="EMBL" id="CM051398">
    <property type="protein sequence ID" value="KAJ4718356.1"/>
    <property type="molecule type" value="Genomic_DNA"/>
</dbReference>
<sequence>MIPMIDTARLLAQRGILVTIITTPMNAALFKAVLDRAVQGGLRSSYPSQFCNEKLVVQVLEIGVRIVAECSIPPKLADENGVLVKKEDVEKAINELMEEEEPESLRRC</sequence>
<keyword evidence="2" id="KW-1185">Reference proteome</keyword>
<protein>
    <submittedName>
        <fullName evidence="1">Glycosyltransferase</fullName>
    </submittedName>
</protein>
<gene>
    <name evidence="1" type="ORF">OWV82_010047</name>
</gene>
<organism evidence="1 2">
    <name type="scientific">Melia azedarach</name>
    <name type="common">Chinaberry tree</name>
    <dbReference type="NCBI Taxonomy" id="155640"/>
    <lineage>
        <taxon>Eukaryota</taxon>
        <taxon>Viridiplantae</taxon>
        <taxon>Streptophyta</taxon>
        <taxon>Embryophyta</taxon>
        <taxon>Tracheophyta</taxon>
        <taxon>Spermatophyta</taxon>
        <taxon>Magnoliopsida</taxon>
        <taxon>eudicotyledons</taxon>
        <taxon>Gunneridae</taxon>
        <taxon>Pentapetalae</taxon>
        <taxon>rosids</taxon>
        <taxon>malvids</taxon>
        <taxon>Sapindales</taxon>
        <taxon>Meliaceae</taxon>
        <taxon>Melia</taxon>
    </lineage>
</organism>
<name>A0ACC1Y3Q9_MELAZ</name>
<proteinExistence type="predicted"/>
<accession>A0ACC1Y3Q9</accession>
<comment type="caution">
    <text evidence="1">The sequence shown here is derived from an EMBL/GenBank/DDBJ whole genome shotgun (WGS) entry which is preliminary data.</text>
</comment>
<dbReference type="Proteomes" id="UP001164539">
    <property type="component" value="Chromosome 5"/>
</dbReference>
<reference evidence="1 2" key="1">
    <citation type="journal article" date="2023" name="Science">
        <title>Complex scaffold remodeling in plant triterpene biosynthesis.</title>
        <authorList>
            <person name="De La Pena R."/>
            <person name="Hodgson H."/>
            <person name="Liu J.C."/>
            <person name="Stephenson M.J."/>
            <person name="Martin A.C."/>
            <person name="Owen C."/>
            <person name="Harkess A."/>
            <person name="Leebens-Mack J."/>
            <person name="Jimenez L.E."/>
            <person name="Osbourn A."/>
            <person name="Sattely E.S."/>
        </authorList>
    </citation>
    <scope>NUCLEOTIDE SEQUENCE [LARGE SCALE GENOMIC DNA]</scope>
    <source>
        <strain evidence="2">cv. JPN11</strain>
        <tissue evidence="1">Leaf</tissue>
    </source>
</reference>
<evidence type="ECO:0000313" key="1">
    <source>
        <dbReference type="EMBL" id="KAJ4718356.1"/>
    </source>
</evidence>